<dbReference type="GO" id="GO:0000272">
    <property type="term" value="P:polysaccharide catabolic process"/>
    <property type="evidence" value="ECO:0007669"/>
    <property type="project" value="InterPro"/>
</dbReference>
<accession>A0A4V3XAJ1</accession>
<dbReference type="SUPFAM" id="SSF56752">
    <property type="entry name" value="D-aminoacid aminotransferase-like PLP-dependent enzymes"/>
    <property type="match status" value="1"/>
</dbReference>
<dbReference type="PANTHER" id="PTHR11825">
    <property type="entry name" value="SUBGROUP IIII AMINOTRANSFERASE"/>
    <property type="match status" value="1"/>
</dbReference>
<dbReference type="InterPro" id="IPR017853">
    <property type="entry name" value="GH"/>
</dbReference>
<dbReference type="EC" id="2.6.1.42" evidence="10"/>
<keyword evidence="10" id="KW-0032">Aminotransferase</keyword>
<comment type="similarity">
    <text evidence="3 10">Belongs to the class-IV pyridoxal-phosphate-dependent aminotransferase family.</text>
</comment>
<dbReference type="GO" id="GO:0004084">
    <property type="term" value="F:branched-chain-amino-acid transaminase activity"/>
    <property type="evidence" value="ECO:0007669"/>
    <property type="project" value="UniProtKB-EC"/>
</dbReference>
<dbReference type="GO" id="GO:0009099">
    <property type="term" value="P:L-valine biosynthetic process"/>
    <property type="evidence" value="ECO:0007669"/>
    <property type="project" value="TreeGrafter"/>
</dbReference>
<comment type="cofactor">
    <cofactor evidence="1 9">
        <name>pyridoxal 5'-phosphate</name>
        <dbReference type="ChEBI" id="CHEBI:597326"/>
    </cofactor>
</comment>
<evidence type="ECO:0000256" key="1">
    <source>
        <dbReference type="ARBA" id="ARBA00001933"/>
    </source>
</evidence>
<dbReference type="InterPro" id="IPR001547">
    <property type="entry name" value="Glyco_hydro_5"/>
</dbReference>
<keyword evidence="8 10" id="KW-0100">Branched-chain amino acid biosynthesis</keyword>
<feature type="compositionally biased region" description="Gly residues" evidence="11">
    <location>
        <begin position="75"/>
        <end position="91"/>
    </location>
</feature>
<dbReference type="Pfam" id="PF00150">
    <property type="entry name" value="Cellulase"/>
    <property type="match status" value="1"/>
</dbReference>
<comment type="caution">
    <text evidence="13">The sequence shown here is derived from an EMBL/GenBank/DDBJ whole genome shotgun (WGS) entry which is preliminary data.</text>
</comment>
<keyword evidence="14" id="KW-1185">Reference proteome</keyword>
<dbReference type="InterPro" id="IPR036038">
    <property type="entry name" value="Aminotransferase-like"/>
</dbReference>
<dbReference type="InterPro" id="IPR005786">
    <property type="entry name" value="B_amino_transII"/>
</dbReference>
<evidence type="ECO:0000313" key="13">
    <source>
        <dbReference type="EMBL" id="THG98332.1"/>
    </source>
</evidence>
<keyword evidence="4 10" id="KW-0028">Amino-acid biosynthesis</keyword>
<evidence type="ECO:0000256" key="6">
    <source>
        <dbReference type="ARBA" id="ARBA00022898"/>
    </source>
</evidence>
<comment type="catalytic activity">
    <reaction evidence="10">
        <text>L-valine + 2-oxoglutarate = 3-methyl-2-oxobutanoate + L-glutamate</text>
        <dbReference type="Rhea" id="RHEA:24813"/>
        <dbReference type="ChEBI" id="CHEBI:11851"/>
        <dbReference type="ChEBI" id="CHEBI:16810"/>
        <dbReference type="ChEBI" id="CHEBI:29985"/>
        <dbReference type="ChEBI" id="CHEBI:57762"/>
        <dbReference type="EC" id="2.6.1.42"/>
    </reaction>
</comment>
<dbReference type="PROSITE" id="PS00770">
    <property type="entry name" value="AA_TRANSFER_CLASS_4"/>
    <property type="match status" value="1"/>
</dbReference>
<dbReference type="Gene3D" id="3.20.10.10">
    <property type="entry name" value="D-amino Acid Aminotransferase, subunit A, domain 2"/>
    <property type="match status" value="1"/>
</dbReference>
<dbReference type="PANTHER" id="PTHR11825:SF44">
    <property type="entry name" value="BRANCHED-CHAIN-AMINO-ACID AMINOTRANSFERASE"/>
    <property type="match status" value="1"/>
</dbReference>
<dbReference type="Proteomes" id="UP000309038">
    <property type="component" value="Unassembled WGS sequence"/>
</dbReference>
<dbReference type="GO" id="GO:0009098">
    <property type="term" value="P:L-leucine biosynthetic process"/>
    <property type="evidence" value="ECO:0007669"/>
    <property type="project" value="TreeGrafter"/>
</dbReference>
<sequence>MSSKVVIDDFFGEVTDDFEVLPGELSIENVASRSFKSREISASASFHIVEETAGVGNLFQKNGLRRFDGRTIFGGGGDLSPGGGGGGGKGGNLATSGGDGSTVTMDDGTTFVYHNSFGGFWVSDPANPFNNSAKANSWTPALDEEWTWGSDHISGVNLGGLFVLEPFITPSLFQAYPGSVDEWTLSTQIALANANGSNSQNLTQVMENHYSTFITEQDIAQIAGAGLSWIRMPIPFWAIETWADVGQDTPGGPAVAEPFLAKVCWTYILKVLQWARKYGLRVELDLHTVPGSQNGYNHSGKLGQINWLNGVMGVANAERTLDYIRAITEFISQPEYVDLIPMFGIVNEALLTTIGKDQLSSFYLQAYNTIRGITGIGQGNGPYMVIHDGFTGLAQWANFMPGSDRIALDTHPYFAFDGAANTAPIAAPATGGDGTMLGGPWPLQACNAWGPDQNNSRSNFGVTIAGEFSNGFNDCGLYVRPTMIGTRPSLGVAASDHATLYVICCPTGPYFRTGARPLSLMAVGEHIRAWPGGTGGYKLAGNYAPTFLPQKLAAKAGYDQVLWLLEDRVTEAGAMNFFAVVKREDGDLDILTSPLDGTILPGVTRDSMLTLIAAHGSKSSLRNIPTSLKLYPHERTFTIGELVQWSEEGRLLEAFTVGTAVVVAGVGRIGSEGRDDIVLPKHEGSMGPIARALHEKITSIQEGREQWEDWSVPCS</sequence>
<dbReference type="SUPFAM" id="SSF51445">
    <property type="entry name" value="(Trans)glycosidases"/>
    <property type="match status" value="1"/>
</dbReference>
<dbReference type="Gene3D" id="3.20.20.80">
    <property type="entry name" value="Glycosidases"/>
    <property type="match status" value="1"/>
</dbReference>
<evidence type="ECO:0000259" key="12">
    <source>
        <dbReference type="Pfam" id="PF00150"/>
    </source>
</evidence>
<comment type="similarity">
    <text evidence="2">Belongs to the glycosyl hydrolase 5 (cellulase A) family.</text>
</comment>
<evidence type="ECO:0000256" key="8">
    <source>
        <dbReference type="ARBA" id="ARBA00023304"/>
    </source>
</evidence>
<dbReference type="AlphaFoldDB" id="A0A4V3XAJ1"/>
<organism evidence="13 14">
    <name type="scientific">Hermanssonia centrifuga</name>
    <dbReference type="NCBI Taxonomy" id="98765"/>
    <lineage>
        <taxon>Eukaryota</taxon>
        <taxon>Fungi</taxon>
        <taxon>Dikarya</taxon>
        <taxon>Basidiomycota</taxon>
        <taxon>Agaricomycotina</taxon>
        <taxon>Agaricomycetes</taxon>
        <taxon>Polyporales</taxon>
        <taxon>Meruliaceae</taxon>
        <taxon>Hermanssonia</taxon>
    </lineage>
</organism>
<evidence type="ECO:0000256" key="7">
    <source>
        <dbReference type="ARBA" id="ARBA00023295"/>
    </source>
</evidence>
<dbReference type="EMBL" id="SGPJ01000124">
    <property type="protein sequence ID" value="THG98332.1"/>
    <property type="molecule type" value="Genomic_DNA"/>
</dbReference>
<dbReference type="InterPro" id="IPR001544">
    <property type="entry name" value="Aminotrans_IV"/>
</dbReference>
<evidence type="ECO:0000256" key="2">
    <source>
        <dbReference type="ARBA" id="ARBA00005641"/>
    </source>
</evidence>
<evidence type="ECO:0000256" key="5">
    <source>
        <dbReference type="ARBA" id="ARBA00022801"/>
    </source>
</evidence>
<proteinExistence type="inferred from homology"/>
<keyword evidence="7" id="KW-0326">Glycosidase</keyword>
<dbReference type="GO" id="GO:0004553">
    <property type="term" value="F:hydrolase activity, hydrolyzing O-glycosyl compounds"/>
    <property type="evidence" value="ECO:0007669"/>
    <property type="project" value="InterPro"/>
</dbReference>
<dbReference type="Pfam" id="PF01063">
    <property type="entry name" value="Aminotran_4"/>
    <property type="match status" value="1"/>
</dbReference>
<keyword evidence="10" id="KW-0808">Transferase</keyword>
<evidence type="ECO:0000256" key="4">
    <source>
        <dbReference type="ARBA" id="ARBA00022605"/>
    </source>
</evidence>
<comment type="catalytic activity">
    <reaction evidence="10">
        <text>L-isoleucine + 2-oxoglutarate = (S)-3-methyl-2-oxopentanoate + L-glutamate</text>
        <dbReference type="Rhea" id="RHEA:24801"/>
        <dbReference type="ChEBI" id="CHEBI:16810"/>
        <dbReference type="ChEBI" id="CHEBI:29985"/>
        <dbReference type="ChEBI" id="CHEBI:35146"/>
        <dbReference type="ChEBI" id="CHEBI:58045"/>
        <dbReference type="EC" id="2.6.1.42"/>
    </reaction>
</comment>
<keyword evidence="5" id="KW-0378">Hydrolase</keyword>
<evidence type="ECO:0000256" key="9">
    <source>
        <dbReference type="RuleBase" id="RU004516"/>
    </source>
</evidence>
<feature type="domain" description="Glycoside hydrolase family 5" evidence="12">
    <location>
        <begin position="196"/>
        <end position="423"/>
    </location>
</feature>
<dbReference type="GO" id="GO:0005739">
    <property type="term" value="C:mitochondrion"/>
    <property type="evidence" value="ECO:0007669"/>
    <property type="project" value="TreeGrafter"/>
</dbReference>
<evidence type="ECO:0000313" key="14">
    <source>
        <dbReference type="Proteomes" id="UP000309038"/>
    </source>
</evidence>
<dbReference type="InterPro" id="IPR018300">
    <property type="entry name" value="Aminotrans_IV_CS"/>
</dbReference>
<keyword evidence="6 9" id="KW-0663">Pyridoxal phosphate</keyword>
<name>A0A4V3XAJ1_9APHY</name>
<reference evidence="13 14" key="1">
    <citation type="submission" date="2019-02" db="EMBL/GenBank/DDBJ databases">
        <title>Genome sequencing of the rare red list fungi Phlebia centrifuga.</title>
        <authorList>
            <person name="Buettner E."/>
            <person name="Kellner H."/>
        </authorList>
    </citation>
    <scope>NUCLEOTIDE SEQUENCE [LARGE SCALE GENOMIC DNA]</scope>
    <source>
        <strain evidence="13 14">DSM 108282</strain>
    </source>
</reference>
<comment type="catalytic activity">
    <reaction evidence="10">
        <text>L-leucine + 2-oxoglutarate = 4-methyl-2-oxopentanoate + L-glutamate</text>
        <dbReference type="Rhea" id="RHEA:18321"/>
        <dbReference type="ChEBI" id="CHEBI:16810"/>
        <dbReference type="ChEBI" id="CHEBI:17865"/>
        <dbReference type="ChEBI" id="CHEBI:29985"/>
        <dbReference type="ChEBI" id="CHEBI:57427"/>
        <dbReference type="EC" id="2.6.1.42"/>
    </reaction>
</comment>
<evidence type="ECO:0000256" key="10">
    <source>
        <dbReference type="RuleBase" id="RU004517"/>
    </source>
</evidence>
<feature type="region of interest" description="Disordered" evidence="11">
    <location>
        <begin position="75"/>
        <end position="101"/>
    </location>
</feature>
<evidence type="ECO:0000256" key="11">
    <source>
        <dbReference type="SAM" id="MobiDB-lite"/>
    </source>
</evidence>
<protein>
    <recommendedName>
        <fullName evidence="10">Branched-chain-amino-acid aminotransferase</fullName>
        <ecNumber evidence="10">2.6.1.42</ecNumber>
    </recommendedName>
</protein>
<dbReference type="InterPro" id="IPR043132">
    <property type="entry name" value="BCAT-like_C"/>
</dbReference>
<evidence type="ECO:0000256" key="3">
    <source>
        <dbReference type="ARBA" id="ARBA00009320"/>
    </source>
</evidence>
<gene>
    <name evidence="13" type="ORF">EW026_g3827</name>
</gene>